<dbReference type="InterPro" id="IPR001647">
    <property type="entry name" value="HTH_TetR"/>
</dbReference>
<dbReference type="PRINTS" id="PR00455">
    <property type="entry name" value="HTHTETR"/>
</dbReference>
<name>A0A1Q5Q030_9ACTO</name>
<dbReference type="GO" id="GO:0000976">
    <property type="term" value="F:transcription cis-regulatory region binding"/>
    <property type="evidence" value="ECO:0007669"/>
    <property type="project" value="TreeGrafter"/>
</dbReference>
<evidence type="ECO:0000256" key="2">
    <source>
        <dbReference type="PROSITE-ProRule" id="PRU00335"/>
    </source>
</evidence>
<dbReference type="AlphaFoldDB" id="A0A1Q5Q030"/>
<dbReference type="Gene3D" id="1.10.357.10">
    <property type="entry name" value="Tetracycline Repressor, domain 2"/>
    <property type="match status" value="1"/>
</dbReference>
<feature type="domain" description="HTH tetR-type" evidence="3">
    <location>
        <begin position="14"/>
        <end position="74"/>
    </location>
</feature>
<dbReference type="PROSITE" id="PS50977">
    <property type="entry name" value="HTH_TETR_2"/>
    <property type="match status" value="1"/>
</dbReference>
<sequence length="196" mass="20740">MPKIEASTVAEHRAMREEQVLQSAANLLVEGGPQALTPAAVAKRANISRTAVYHYYPSSADLLIGALEHLMAETVHDLEAAIADADEGPMAQIEAYVRTSLASAATGYCAGLIDASAIPESHRGQLRVWHERLLDPLRRIAHDCKAPDATLAAQLVQGMIDAAARAVVDGADLAEVTETTLVLLRAALGRPHGIPA</sequence>
<dbReference type="InterPro" id="IPR050109">
    <property type="entry name" value="HTH-type_TetR-like_transc_reg"/>
</dbReference>
<dbReference type="PANTHER" id="PTHR30055">
    <property type="entry name" value="HTH-TYPE TRANSCRIPTIONAL REGULATOR RUTR"/>
    <property type="match status" value="1"/>
</dbReference>
<dbReference type="PANTHER" id="PTHR30055:SF226">
    <property type="entry name" value="HTH-TYPE TRANSCRIPTIONAL REGULATOR PKSA"/>
    <property type="match status" value="1"/>
</dbReference>
<reference evidence="5" key="1">
    <citation type="submission" date="2016-12" db="EMBL/GenBank/DDBJ databases">
        <authorList>
            <person name="Meng X."/>
        </authorList>
    </citation>
    <scope>NUCLEOTIDE SEQUENCE [LARGE SCALE GENOMIC DNA]</scope>
    <source>
        <strain evidence="5">DSM 19116</strain>
    </source>
</reference>
<dbReference type="RefSeq" id="WP_073717490.1">
    <property type="nucleotide sequence ID" value="NZ_MQVR01000096.1"/>
</dbReference>
<keyword evidence="5" id="KW-1185">Reference proteome</keyword>
<dbReference type="OrthoDB" id="4709704at2"/>
<evidence type="ECO:0000256" key="1">
    <source>
        <dbReference type="ARBA" id="ARBA00023125"/>
    </source>
</evidence>
<accession>A0A1Q5Q030</accession>
<evidence type="ECO:0000313" key="4">
    <source>
        <dbReference type="EMBL" id="OKL53039.1"/>
    </source>
</evidence>
<proteinExistence type="predicted"/>
<keyword evidence="1 2" id="KW-0238">DNA-binding</keyword>
<dbReference type="STRING" id="208480.SAMN02910418_00805"/>
<dbReference type="InterPro" id="IPR009057">
    <property type="entry name" value="Homeodomain-like_sf"/>
</dbReference>
<dbReference type="Pfam" id="PF00440">
    <property type="entry name" value="TetR_N"/>
    <property type="match status" value="1"/>
</dbReference>
<gene>
    <name evidence="4" type="ORF">BSZ39_11625</name>
</gene>
<dbReference type="Gene3D" id="1.10.10.60">
    <property type="entry name" value="Homeodomain-like"/>
    <property type="match status" value="1"/>
</dbReference>
<evidence type="ECO:0000259" key="3">
    <source>
        <dbReference type="PROSITE" id="PS50977"/>
    </source>
</evidence>
<organism evidence="4 5">
    <name type="scientific">Bowdeniella nasicola</name>
    <dbReference type="NCBI Taxonomy" id="208480"/>
    <lineage>
        <taxon>Bacteria</taxon>
        <taxon>Bacillati</taxon>
        <taxon>Actinomycetota</taxon>
        <taxon>Actinomycetes</taxon>
        <taxon>Actinomycetales</taxon>
        <taxon>Actinomycetaceae</taxon>
        <taxon>Bowdeniella</taxon>
    </lineage>
</organism>
<dbReference type="EMBL" id="MQVR01000096">
    <property type="protein sequence ID" value="OKL53039.1"/>
    <property type="molecule type" value="Genomic_DNA"/>
</dbReference>
<feature type="DNA-binding region" description="H-T-H motif" evidence="2">
    <location>
        <begin position="37"/>
        <end position="56"/>
    </location>
</feature>
<dbReference type="SUPFAM" id="SSF46689">
    <property type="entry name" value="Homeodomain-like"/>
    <property type="match status" value="1"/>
</dbReference>
<dbReference type="Proteomes" id="UP000185628">
    <property type="component" value="Unassembled WGS sequence"/>
</dbReference>
<protein>
    <recommendedName>
        <fullName evidence="3">HTH tetR-type domain-containing protein</fullName>
    </recommendedName>
</protein>
<evidence type="ECO:0000313" key="5">
    <source>
        <dbReference type="Proteomes" id="UP000185628"/>
    </source>
</evidence>
<dbReference type="GO" id="GO:0003700">
    <property type="term" value="F:DNA-binding transcription factor activity"/>
    <property type="evidence" value="ECO:0007669"/>
    <property type="project" value="TreeGrafter"/>
</dbReference>
<comment type="caution">
    <text evidence="4">The sequence shown here is derived from an EMBL/GenBank/DDBJ whole genome shotgun (WGS) entry which is preliminary data.</text>
</comment>